<dbReference type="PANTHER" id="PTHR39322">
    <property type="entry name" value="ACYL-HOMOSERINE-LACTONE SYNTHASE"/>
    <property type="match status" value="1"/>
</dbReference>
<comment type="similarity">
    <text evidence="5">Belongs to the autoinducer synthase family.</text>
</comment>
<dbReference type="AlphaFoldDB" id="A0A916VSW8"/>
<keyword evidence="7" id="KW-1185">Reference proteome</keyword>
<keyword evidence="1 5" id="KW-0673">Quorum sensing</keyword>
<sequence>MANMHKYGEMFHDLLQVRRRVFIEKRGWELPSVDGYEFDQYDNPYSRWLVLHRYGEILAGVRLTPTTAQCGIYTYMIRDAQRGLLEDIPSDLLICEAPVSPKVWEASRIFVTDDVPARDRLLVRTQLLQAITDAAYREGAKFVIGIVPYLWKRWSRRLDLDSGAFGPKREIAGEVCQVALLKTKLNISKGN</sequence>
<dbReference type="Proteomes" id="UP000628017">
    <property type="component" value="Unassembled WGS sequence"/>
</dbReference>
<dbReference type="InterPro" id="IPR016181">
    <property type="entry name" value="Acyl_CoA_acyltransferase"/>
</dbReference>
<evidence type="ECO:0000256" key="4">
    <source>
        <dbReference type="ARBA" id="ARBA00022929"/>
    </source>
</evidence>
<reference evidence="6" key="2">
    <citation type="submission" date="2020-09" db="EMBL/GenBank/DDBJ databases">
        <authorList>
            <person name="Sun Q."/>
            <person name="Zhou Y."/>
        </authorList>
    </citation>
    <scope>NUCLEOTIDE SEQUENCE</scope>
    <source>
        <strain evidence="6">CGMCC 1.15880</strain>
    </source>
</reference>
<dbReference type="GO" id="GO:0016740">
    <property type="term" value="F:transferase activity"/>
    <property type="evidence" value="ECO:0007669"/>
    <property type="project" value="UniProtKB-KW"/>
</dbReference>
<evidence type="ECO:0000313" key="6">
    <source>
        <dbReference type="EMBL" id="GGA28475.1"/>
    </source>
</evidence>
<organism evidence="6 7">
    <name type="scientific">Neptunicoccus cionae</name>
    <dbReference type="NCBI Taxonomy" id="2035344"/>
    <lineage>
        <taxon>Bacteria</taxon>
        <taxon>Pseudomonadati</taxon>
        <taxon>Pseudomonadota</taxon>
        <taxon>Alphaproteobacteria</taxon>
        <taxon>Rhodobacterales</taxon>
        <taxon>Paracoccaceae</taxon>
        <taxon>Neptunicoccus</taxon>
    </lineage>
</organism>
<gene>
    <name evidence="6" type="ORF">GCM10011498_31980</name>
</gene>
<evidence type="ECO:0000256" key="1">
    <source>
        <dbReference type="ARBA" id="ARBA00022654"/>
    </source>
</evidence>
<protein>
    <submittedName>
        <fullName evidence="6">N-acyl-L-homoserine lactone synthetase</fullName>
    </submittedName>
</protein>
<dbReference type="Pfam" id="PF00765">
    <property type="entry name" value="Autoind_synth"/>
    <property type="match status" value="1"/>
</dbReference>
<evidence type="ECO:0000256" key="3">
    <source>
        <dbReference type="ARBA" id="ARBA00022691"/>
    </source>
</evidence>
<dbReference type="GO" id="GO:0009372">
    <property type="term" value="P:quorum sensing"/>
    <property type="evidence" value="ECO:0007669"/>
    <property type="project" value="UniProtKB-UniRule"/>
</dbReference>
<accession>A0A916VSW8</accession>
<evidence type="ECO:0000313" key="7">
    <source>
        <dbReference type="Proteomes" id="UP000628017"/>
    </source>
</evidence>
<dbReference type="Gene3D" id="3.40.630.30">
    <property type="match status" value="1"/>
</dbReference>
<proteinExistence type="inferred from homology"/>
<evidence type="ECO:0000256" key="5">
    <source>
        <dbReference type="PROSITE-ProRule" id="PRU00533"/>
    </source>
</evidence>
<dbReference type="SUPFAM" id="SSF55729">
    <property type="entry name" value="Acyl-CoA N-acyltransferases (Nat)"/>
    <property type="match status" value="1"/>
</dbReference>
<name>A0A916VSW8_9RHOB</name>
<dbReference type="PANTHER" id="PTHR39322:SF1">
    <property type="entry name" value="ISOVALERYL-HOMOSERINE LACTONE SYNTHASE"/>
    <property type="match status" value="1"/>
</dbReference>
<evidence type="ECO:0000256" key="2">
    <source>
        <dbReference type="ARBA" id="ARBA00022679"/>
    </source>
</evidence>
<dbReference type="InterPro" id="IPR001690">
    <property type="entry name" value="Autoind_synthase"/>
</dbReference>
<comment type="caution">
    <text evidence="6">The sequence shown here is derived from an EMBL/GenBank/DDBJ whole genome shotgun (WGS) entry which is preliminary data.</text>
</comment>
<keyword evidence="2" id="KW-0808">Transferase</keyword>
<dbReference type="GO" id="GO:0007165">
    <property type="term" value="P:signal transduction"/>
    <property type="evidence" value="ECO:0007669"/>
    <property type="project" value="TreeGrafter"/>
</dbReference>
<keyword evidence="4 5" id="KW-0071">Autoinducer synthesis</keyword>
<dbReference type="PROSITE" id="PS51187">
    <property type="entry name" value="AUTOINDUCER_SYNTH_2"/>
    <property type="match status" value="1"/>
</dbReference>
<keyword evidence="3" id="KW-0949">S-adenosyl-L-methionine</keyword>
<reference evidence="6" key="1">
    <citation type="journal article" date="2014" name="Int. J. Syst. Evol. Microbiol.">
        <title>Complete genome sequence of Corynebacterium casei LMG S-19264T (=DSM 44701T), isolated from a smear-ripened cheese.</title>
        <authorList>
            <consortium name="US DOE Joint Genome Institute (JGI-PGF)"/>
            <person name="Walter F."/>
            <person name="Albersmeier A."/>
            <person name="Kalinowski J."/>
            <person name="Ruckert C."/>
        </authorList>
    </citation>
    <scope>NUCLEOTIDE SEQUENCE</scope>
    <source>
        <strain evidence="6">CGMCC 1.15880</strain>
    </source>
</reference>
<dbReference type="EMBL" id="BMKA01000005">
    <property type="protein sequence ID" value="GGA28475.1"/>
    <property type="molecule type" value="Genomic_DNA"/>
</dbReference>